<reference evidence="1" key="1">
    <citation type="submission" date="2023-11" db="EMBL/GenBank/DDBJ databases">
        <authorList>
            <person name="De Vega J J."/>
            <person name="De Vega J J."/>
        </authorList>
    </citation>
    <scope>NUCLEOTIDE SEQUENCE</scope>
</reference>
<keyword evidence="2" id="KW-1185">Reference proteome</keyword>
<gene>
    <name evidence="1" type="ORF">MYCIT1_LOCUS23767</name>
</gene>
<protein>
    <submittedName>
        <fullName evidence="1">Uncharacterized protein</fullName>
    </submittedName>
</protein>
<dbReference type="EMBL" id="CAVNYO010000405">
    <property type="protein sequence ID" value="CAK5275778.1"/>
    <property type="molecule type" value="Genomic_DNA"/>
</dbReference>
<feature type="non-terminal residue" evidence="1">
    <location>
        <position position="1"/>
    </location>
</feature>
<name>A0AAD2HIZ9_9AGAR</name>
<dbReference type="AlphaFoldDB" id="A0AAD2HIZ9"/>
<evidence type="ECO:0000313" key="1">
    <source>
        <dbReference type="EMBL" id="CAK5275778.1"/>
    </source>
</evidence>
<dbReference type="Proteomes" id="UP001295794">
    <property type="component" value="Unassembled WGS sequence"/>
</dbReference>
<comment type="caution">
    <text evidence="1">The sequence shown here is derived from an EMBL/GenBank/DDBJ whole genome shotgun (WGS) entry which is preliminary data.</text>
</comment>
<organism evidence="1 2">
    <name type="scientific">Mycena citricolor</name>
    <dbReference type="NCBI Taxonomy" id="2018698"/>
    <lineage>
        <taxon>Eukaryota</taxon>
        <taxon>Fungi</taxon>
        <taxon>Dikarya</taxon>
        <taxon>Basidiomycota</taxon>
        <taxon>Agaricomycotina</taxon>
        <taxon>Agaricomycetes</taxon>
        <taxon>Agaricomycetidae</taxon>
        <taxon>Agaricales</taxon>
        <taxon>Marasmiineae</taxon>
        <taxon>Mycenaceae</taxon>
        <taxon>Mycena</taxon>
    </lineage>
</organism>
<accession>A0AAD2HIZ9</accession>
<proteinExistence type="predicted"/>
<sequence>AGLHLADHVVEHGGQATLIAPVHLPQSVFRQYGFCLFNSNCQERPVYATWRCCQQQRPRPASRRRAWRCGGAYKFCSTRL</sequence>
<evidence type="ECO:0000313" key="2">
    <source>
        <dbReference type="Proteomes" id="UP001295794"/>
    </source>
</evidence>